<evidence type="ECO:0000256" key="5">
    <source>
        <dbReference type="ARBA" id="ARBA00023002"/>
    </source>
</evidence>
<dbReference type="InterPro" id="IPR020946">
    <property type="entry name" value="Flavin_mOase-like"/>
</dbReference>
<protein>
    <recommendedName>
        <fullName evidence="8">Flavin-containing monooxygenase</fullName>
    </recommendedName>
</protein>
<evidence type="ECO:0000313" key="7">
    <source>
        <dbReference type="Proteomes" id="UP001054857"/>
    </source>
</evidence>
<proteinExistence type="inferred from homology"/>
<evidence type="ECO:0000256" key="4">
    <source>
        <dbReference type="ARBA" id="ARBA00022857"/>
    </source>
</evidence>
<dbReference type="EMBL" id="BMAR01000055">
    <property type="protein sequence ID" value="GFR51886.1"/>
    <property type="molecule type" value="Genomic_DNA"/>
</dbReference>
<reference evidence="6 7" key="1">
    <citation type="journal article" date="2021" name="Sci. Rep.">
        <title>Genome sequencing of the multicellular alga Astrephomene provides insights into convergent evolution of germ-soma differentiation.</title>
        <authorList>
            <person name="Yamashita S."/>
            <person name="Yamamoto K."/>
            <person name="Matsuzaki R."/>
            <person name="Suzuki S."/>
            <person name="Yamaguchi H."/>
            <person name="Hirooka S."/>
            <person name="Minakuchi Y."/>
            <person name="Miyagishima S."/>
            <person name="Kawachi M."/>
            <person name="Toyoda A."/>
            <person name="Nozaki H."/>
        </authorList>
    </citation>
    <scope>NUCLEOTIDE SEQUENCE [LARGE SCALE GENOMIC DNA]</scope>
    <source>
        <strain evidence="6 7">NIES-4017</strain>
    </source>
</reference>
<dbReference type="GO" id="GO:0050661">
    <property type="term" value="F:NADP binding"/>
    <property type="evidence" value="ECO:0007669"/>
    <property type="project" value="InterPro"/>
</dbReference>
<keyword evidence="3" id="KW-0274">FAD</keyword>
<dbReference type="GO" id="GO:0050660">
    <property type="term" value="F:flavin adenine dinucleotide binding"/>
    <property type="evidence" value="ECO:0007669"/>
    <property type="project" value="InterPro"/>
</dbReference>
<dbReference type="Proteomes" id="UP001054857">
    <property type="component" value="Unassembled WGS sequence"/>
</dbReference>
<dbReference type="Gene3D" id="3.50.50.60">
    <property type="entry name" value="FAD/NAD(P)-binding domain"/>
    <property type="match status" value="2"/>
</dbReference>
<dbReference type="PIRSF" id="PIRSF000332">
    <property type="entry name" value="FMO"/>
    <property type="match status" value="1"/>
</dbReference>
<dbReference type="AlphaFoldDB" id="A0AAD3E5J6"/>
<evidence type="ECO:0008006" key="8">
    <source>
        <dbReference type="Google" id="ProtNLM"/>
    </source>
</evidence>
<name>A0AAD3E5J6_9CHLO</name>
<dbReference type="InterPro" id="IPR036188">
    <property type="entry name" value="FAD/NAD-bd_sf"/>
</dbReference>
<comment type="similarity">
    <text evidence="1">Belongs to the FMO family.</text>
</comment>
<evidence type="ECO:0000256" key="2">
    <source>
        <dbReference type="ARBA" id="ARBA00022630"/>
    </source>
</evidence>
<keyword evidence="7" id="KW-1185">Reference proteome</keyword>
<comment type="caution">
    <text evidence="6">The sequence shown here is derived from an EMBL/GenBank/DDBJ whole genome shotgun (WGS) entry which is preliminary data.</text>
</comment>
<keyword evidence="2" id="KW-0285">Flavoprotein</keyword>
<gene>
    <name evidence="6" type="ORF">Agub_g14365</name>
</gene>
<dbReference type="GO" id="GO:0004499">
    <property type="term" value="F:N,N-dimethylaniline monooxygenase activity"/>
    <property type="evidence" value="ECO:0007669"/>
    <property type="project" value="InterPro"/>
</dbReference>
<dbReference type="Pfam" id="PF00743">
    <property type="entry name" value="FMO-like"/>
    <property type="match status" value="1"/>
</dbReference>
<evidence type="ECO:0000256" key="3">
    <source>
        <dbReference type="ARBA" id="ARBA00022827"/>
    </source>
</evidence>
<evidence type="ECO:0000313" key="6">
    <source>
        <dbReference type="EMBL" id="GFR51886.1"/>
    </source>
</evidence>
<dbReference type="PANTHER" id="PTHR23023">
    <property type="entry name" value="DIMETHYLANILINE MONOOXYGENASE"/>
    <property type="match status" value="1"/>
</dbReference>
<dbReference type="InterPro" id="IPR050346">
    <property type="entry name" value="FMO-like"/>
</dbReference>
<keyword evidence="4" id="KW-0521">NADP</keyword>
<dbReference type="SUPFAM" id="SSF51905">
    <property type="entry name" value="FAD/NAD(P)-binding domain"/>
    <property type="match status" value="2"/>
</dbReference>
<sequence length="543" mass="59658">MPHCTDGSHPELKNLNHSDLEDLFPPLGSLRSVVIVGAGVAGLQTARQFLRLGCAVTVLESNDDVGGVWLRNYFGYGLQVPWKSYQFPDFLWPPHLRPTDSFPPGPAVHAYIRAYAEHFGLMPCIRLGCTMRAMKWHPSNRQWEVAYTETSATKSPQAAGSDAPSKLLADYVVLCTGMYFRPFIPDIKNPGCFRGQQLHSCHFTDPSLARGRRAVVVGAGKTAMDCVSVLKDPRVGGAAEVTLVYRKAHWPMPRSLAGVSVQQLLYNRALPAMLPPYYTAGPLRRGAALLAAPLRRLFWKSLEGVINHKFGMSTSSIVCPKVGLPADLFYGGIVLDRRAHELLANGPVATVNGAISHFVPDGVVLRDGTFHAADLVLFCTGYTKSYDFLDPDLLARLDVQKDGLYLYRNILPHNVPHMAFIGSEVSTYSNILTHGLQSLWLVSALLRAGRLPPRAAMAVDVRQQQRWRRDVMPLQRNRGSILMLYMQDYHDQLLQDMGASPRRKLAAACGGGGGGGLVSSCFGECCGAYSAEDYSGFVEQQWG</sequence>
<evidence type="ECO:0000256" key="1">
    <source>
        <dbReference type="ARBA" id="ARBA00009183"/>
    </source>
</evidence>
<organism evidence="6 7">
    <name type="scientific">Astrephomene gubernaculifera</name>
    <dbReference type="NCBI Taxonomy" id="47775"/>
    <lineage>
        <taxon>Eukaryota</taxon>
        <taxon>Viridiplantae</taxon>
        <taxon>Chlorophyta</taxon>
        <taxon>core chlorophytes</taxon>
        <taxon>Chlorophyceae</taxon>
        <taxon>CS clade</taxon>
        <taxon>Chlamydomonadales</taxon>
        <taxon>Astrephomenaceae</taxon>
        <taxon>Astrephomene</taxon>
    </lineage>
</organism>
<accession>A0AAD3E5J6</accession>
<dbReference type="InterPro" id="IPR000960">
    <property type="entry name" value="Flavin_mOase"/>
</dbReference>
<feature type="non-terminal residue" evidence="6">
    <location>
        <position position="1"/>
    </location>
</feature>
<keyword evidence="5" id="KW-0560">Oxidoreductase</keyword>